<organism evidence="2 3">
    <name type="scientific">Lupinus albus</name>
    <name type="common">White lupine</name>
    <name type="synonym">Lupinus termis</name>
    <dbReference type="NCBI Taxonomy" id="3870"/>
    <lineage>
        <taxon>Eukaryota</taxon>
        <taxon>Viridiplantae</taxon>
        <taxon>Streptophyta</taxon>
        <taxon>Embryophyta</taxon>
        <taxon>Tracheophyta</taxon>
        <taxon>Spermatophyta</taxon>
        <taxon>Magnoliopsida</taxon>
        <taxon>eudicotyledons</taxon>
        <taxon>Gunneridae</taxon>
        <taxon>Pentapetalae</taxon>
        <taxon>rosids</taxon>
        <taxon>fabids</taxon>
        <taxon>Fabales</taxon>
        <taxon>Fabaceae</taxon>
        <taxon>Papilionoideae</taxon>
        <taxon>50 kb inversion clade</taxon>
        <taxon>genistoids sensu lato</taxon>
        <taxon>core genistoids</taxon>
        <taxon>Genisteae</taxon>
        <taxon>Lupinus</taxon>
    </lineage>
</organism>
<dbReference type="EMBL" id="WOCE01000009">
    <property type="protein sequence ID" value="KAE9607790.1"/>
    <property type="molecule type" value="Genomic_DNA"/>
</dbReference>
<dbReference type="Proteomes" id="UP000447434">
    <property type="component" value="Chromosome 9"/>
</dbReference>
<feature type="compositionally biased region" description="Basic and acidic residues" evidence="1">
    <location>
        <begin position="16"/>
        <end position="25"/>
    </location>
</feature>
<comment type="caution">
    <text evidence="2">The sequence shown here is derived from an EMBL/GenBank/DDBJ whole genome shotgun (WGS) entry which is preliminary data.</text>
</comment>
<protein>
    <submittedName>
        <fullName evidence="2">Uncharacterized protein</fullName>
    </submittedName>
</protein>
<reference evidence="3" key="1">
    <citation type="journal article" date="2020" name="Nat. Commun.">
        <title>Genome sequence of the cluster root forming white lupin.</title>
        <authorList>
            <person name="Hufnagel B."/>
            <person name="Marques A."/>
            <person name="Soriano A."/>
            <person name="Marques L."/>
            <person name="Divol F."/>
            <person name="Doumas P."/>
            <person name="Sallet E."/>
            <person name="Mancinotti D."/>
            <person name="Carrere S."/>
            <person name="Marande W."/>
            <person name="Arribat S."/>
            <person name="Keller J."/>
            <person name="Huneau C."/>
            <person name="Blein T."/>
            <person name="Aime D."/>
            <person name="Laguerre M."/>
            <person name="Taylor J."/>
            <person name="Schubert V."/>
            <person name="Nelson M."/>
            <person name="Geu-Flores F."/>
            <person name="Crespi M."/>
            <person name="Gallardo-Guerrero K."/>
            <person name="Delaux P.-M."/>
            <person name="Salse J."/>
            <person name="Berges H."/>
            <person name="Guyot R."/>
            <person name="Gouzy J."/>
            <person name="Peret B."/>
        </authorList>
    </citation>
    <scope>NUCLEOTIDE SEQUENCE [LARGE SCALE GENOMIC DNA]</scope>
    <source>
        <strain evidence="3">cv. Amiga</strain>
    </source>
</reference>
<dbReference type="OrthoDB" id="1728115at2759"/>
<gene>
    <name evidence="2" type="ORF">Lalb_Chr09g0333891</name>
</gene>
<evidence type="ECO:0000313" key="2">
    <source>
        <dbReference type="EMBL" id="KAE9607790.1"/>
    </source>
</evidence>
<sequence>MNEQAKENDTMNAQDTMERKVETMDYRSSAGKQGQEERNVQVIHQPHSKIGGGGGGGGSGGVLASAIAAVSSTIQASKDAISKK</sequence>
<keyword evidence="3" id="KW-1185">Reference proteome</keyword>
<name>A0A6A5LNI6_LUPAL</name>
<evidence type="ECO:0000256" key="1">
    <source>
        <dbReference type="SAM" id="MobiDB-lite"/>
    </source>
</evidence>
<proteinExistence type="predicted"/>
<accession>A0A6A5LNI6</accession>
<evidence type="ECO:0000313" key="3">
    <source>
        <dbReference type="Proteomes" id="UP000447434"/>
    </source>
</evidence>
<dbReference type="AlphaFoldDB" id="A0A6A5LNI6"/>
<feature type="region of interest" description="Disordered" evidence="1">
    <location>
        <begin position="1"/>
        <end position="38"/>
    </location>
</feature>